<sequence>MGEKRLPYFHDWERAVARELAEIQFLLSSGVFETTADLCDRLQNTEKAIREQYSGLVDYHADPIAPGPPDDFWQMK</sequence>
<gene>
    <name evidence="1" type="ORF">HPC62_00060</name>
</gene>
<accession>A0A6M8BB68</accession>
<keyword evidence="2" id="KW-1185">Reference proteome</keyword>
<dbReference type="KEGG" id="theu:HPC62_00060"/>
<protein>
    <submittedName>
        <fullName evidence="1">Uncharacterized protein</fullName>
    </submittedName>
</protein>
<dbReference type="EMBL" id="CP053661">
    <property type="protein sequence ID" value="QKD80781.1"/>
    <property type="molecule type" value="Genomic_DNA"/>
</dbReference>
<dbReference type="AlphaFoldDB" id="A0A6M8BB68"/>
<evidence type="ECO:0000313" key="2">
    <source>
        <dbReference type="Proteomes" id="UP000505210"/>
    </source>
</evidence>
<reference evidence="1 2" key="1">
    <citation type="submission" date="2020-05" db="EMBL/GenBank/DDBJ databases">
        <title>Complete genome sequence of of a novel Thermoleptolyngbya strain isolated from hot springs of Ganzi, Sichuan China.</title>
        <authorList>
            <person name="Tang J."/>
            <person name="Daroch M."/>
            <person name="Li L."/>
            <person name="Waleron K."/>
            <person name="Waleron M."/>
            <person name="Waleron M."/>
        </authorList>
    </citation>
    <scope>NUCLEOTIDE SEQUENCE [LARGE SCALE GENOMIC DNA]</scope>
    <source>
        <strain evidence="1 2">PKUAC-SCTA183</strain>
    </source>
</reference>
<evidence type="ECO:0000313" key="1">
    <source>
        <dbReference type="EMBL" id="QKD80781.1"/>
    </source>
</evidence>
<dbReference type="Proteomes" id="UP000505210">
    <property type="component" value="Chromosome"/>
</dbReference>
<dbReference type="RefSeq" id="WP_172353214.1">
    <property type="nucleotide sequence ID" value="NZ_CP053661.1"/>
</dbReference>
<name>A0A6M8BB68_9CYAN</name>
<proteinExistence type="predicted"/>
<organism evidence="1 2">
    <name type="scientific">Thermoleptolyngbya sichuanensis A183</name>
    <dbReference type="NCBI Taxonomy" id="2737172"/>
    <lineage>
        <taxon>Bacteria</taxon>
        <taxon>Bacillati</taxon>
        <taxon>Cyanobacteriota</taxon>
        <taxon>Cyanophyceae</taxon>
        <taxon>Oculatellales</taxon>
        <taxon>Oculatellaceae</taxon>
        <taxon>Thermoleptolyngbya</taxon>
        <taxon>Thermoleptolyngbya sichuanensis</taxon>
    </lineage>
</organism>